<keyword evidence="2" id="KW-1185">Reference proteome</keyword>
<dbReference type="RefSeq" id="WP_224192200.1">
    <property type="nucleotide sequence ID" value="NZ_JAIRAU010000015.1"/>
</dbReference>
<dbReference type="Proteomes" id="UP001139031">
    <property type="component" value="Unassembled WGS sequence"/>
</dbReference>
<accession>A0ABS7TQL0</accession>
<gene>
    <name evidence="1" type="ORF">K7C98_14315</name>
</gene>
<proteinExistence type="predicted"/>
<evidence type="ECO:0000313" key="2">
    <source>
        <dbReference type="Proteomes" id="UP001139031"/>
    </source>
</evidence>
<organism evidence="1 2">
    <name type="scientific">Nannocystis pusilla</name>
    <dbReference type="NCBI Taxonomy" id="889268"/>
    <lineage>
        <taxon>Bacteria</taxon>
        <taxon>Pseudomonadati</taxon>
        <taxon>Myxococcota</taxon>
        <taxon>Polyangia</taxon>
        <taxon>Nannocystales</taxon>
        <taxon>Nannocystaceae</taxon>
        <taxon>Nannocystis</taxon>
    </lineage>
</organism>
<evidence type="ECO:0000313" key="1">
    <source>
        <dbReference type="EMBL" id="MBZ5710432.1"/>
    </source>
</evidence>
<sequence length="269" mass="27859">MQDSRAPQSIDPEVLSAALAEPERLAVYVSQGTGLGGQVQGEQPEFVRVAVLTRAAPAAVQAAGEAWLAAAEALGVGPLQGIEAIELVAPRTGTAWAGVPADRRAALLRRGLTSLVALAPEVGVFHINDEFGAGMLLRLQSGAATGEPRLDARLLEHMVFAALTYRLLTHAGEAVVVTAANDGTWSSRQVFPEHAAVWRRALISAPSEAVVGIGLAGLAEALVWATATRRGRAEVAAGPGVIATAIAEAEAELRPRSTNLLRERPGGGN</sequence>
<protein>
    <submittedName>
        <fullName evidence="1">Uncharacterized protein</fullName>
    </submittedName>
</protein>
<comment type="caution">
    <text evidence="1">The sequence shown here is derived from an EMBL/GenBank/DDBJ whole genome shotgun (WGS) entry which is preliminary data.</text>
</comment>
<reference evidence="1" key="1">
    <citation type="submission" date="2021-08" db="EMBL/GenBank/DDBJ databases">
        <authorList>
            <person name="Stevens D.C."/>
        </authorList>
    </citation>
    <scope>NUCLEOTIDE SEQUENCE</scope>
    <source>
        <strain evidence="1">DSM 53165</strain>
    </source>
</reference>
<name>A0ABS7TQL0_9BACT</name>
<dbReference type="EMBL" id="JAIRAU010000015">
    <property type="protein sequence ID" value="MBZ5710432.1"/>
    <property type="molecule type" value="Genomic_DNA"/>
</dbReference>